<dbReference type="PANTHER" id="PTHR33361">
    <property type="entry name" value="GLR0591 PROTEIN"/>
    <property type="match status" value="1"/>
</dbReference>
<dbReference type="InterPro" id="IPR010281">
    <property type="entry name" value="DUF885"/>
</dbReference>
<dbReference type="Pfam" id="PF05960">
    <property type="entry name" value="DUF885"/>
    <property type="match status" value="1"/>
</dbReference>
<evidence type="ECO:0000313" key="2">
    <source>
        <dbReference type="EMBL" id="WXB18541.1"/>
    </source>
</evidence>
<keyword evidence="3" id="KW-1185">Reference proteome</keyword>
<protein>
    <submittedName>
        <fullName evidence="2">DUF885 domain-containing protein</fullName>
    </submittedName>
</protein>
<dbReference type="EMBL" id="CP089984">
    <property type="protein sequence ID" value="WXB18541.1"/>
    <property type="molecule type" value="Genomic_DNA"/>
</dbReference>
<feature type="compositionally biased region" description="Low complexity" evidence="1">
    <location>
        <begin position="23"/>
        <end position="38"/>
    </location>
</feature>
<dbReference type="Proteomes" id="UP001370348">
    <property type="component" value="Chromosome"/>
</dbReference>
<evidence type="ECO:0000313" key="3">
    <source>
        <dbReference type="Proteomes" id="UP001370348"/>
    </source>
</evidence>
<sequence length="607" mass="68136">MRKAWLALGILVACHPAEPSKTAGPVAPSDAASSPAPAASAVRPLTQRYLDGLFRAKPHLATFMGDHRFDGALPDLSAAALARRQEELVGLQAELSRAPKTSLDDRIDGAILADGIALELLYLREIRDWEWDPRINDSFPNYDPREVIAGRLSDIIHGDFAPEDARRASVTAELLALPRFLSQMREALAHPSGKRRTPKVYREHAIKENLGRIEFFESEVKEFTKNDREAESARAGAVEALKKYQAFMEKELSAVADGDWRLGKELYEKKFPLALQTDRPPSQVLAAAESSFRATRAELLEVAKKLHLQLWPKEPLAAKSSPEADTAIIDKVKNELAKNHAAPDELVAAHGRNLDRMRAFIEKNDLLGLPPKETLIVSPMPMFKRGSVAAEYLAPGVLDRKPTWHATYYVDPIDPTWAKDRVESYLRGQNDYDVQLVAMHEAYPGHHTQYFYSKKNLNPLRAVLWNAAMVEGWAVYAEGLMVKLGWGEASNDRYRFYDLRGQMIACTNAILDMKLQSGQMSDEEAVRFMVKEGFQEPAMAEKKLLRAKLDSTQLVQYFLGLDEVRALENDYRTQKGAAFRQRAFNEGLIGHGSIAVKFLRRYLLEGT</sequence>
<dbReference type="RefSeq" id="WP_394828171.1">
    <property type="nucleotide sequence ID" value="NZ_CP089984.1"/>
</dbReference>
<accession>A0ABZ2M7Q2</accession>
<evidence type="ECO:0000256" key="1">
    <source>
        <dbReference type="SAM" id="MobiDB-lite"/>
    </source>
</evidence>
<name>A0ABZ2M7Q2_9BACT</name>
<gene>
    <name evidence="2" type="ORF">LZC94_15025</name>
</gene>
<dbReference type="PANTHER" id="PTHR33361:SF15">
    <property type="entry name" value="DUF885 FAMILY LIPOPROTEIN"/>
    <property type="match status" value="1"/>
</dbReference>
<proteinExistence type="predicted"/>
<reference evidence="2 3" key="1">
    <citation type="submission" date="2021-12" db="EMBL/GenBank/DDBJ databases">
        <title>Discovery of the Pendulisporaceae a myxobacterial family with distinct sporulation behavior and unique specialized metabolism.</title>
        <authorList>
            <person name="Garcia R."/>
            <person name="Popoff A."/>
            <person name="Bader C.D."/>
            <person name="Loehr J."/>
            <person name="Walesch S."/>
            <person name="Walt C."/>
            <person name="Boldt J."/>
            <person name="Bunk B."/>
            <person name="Haeckl F.J.F.P.J."/>
            <person name="Gunesch A.P."/>
            <person name="Birkelbach J."/>
            <person name="Nuebel U."/>
            <person name="Pietschmann T."/>
            <person name="Bach T."/>
            <person name="Mueller R."/>
        </authorList>
    </citation>
    <scope>NUCLEOTIDE SEQUENCE [LARGE SCALE GENOMIC DNA]</scope>
    <source>
        <strain evidence="2 3">MSr11954</strain>
    </source>
</reference>
<feature type="region of interest" description="Disordered" evidence="1">
    <location>
        <begin position="19"/>
        <end position="38"/>
    </location>
</feature>
<organism evidence="2 3">
    <name type="scientific">Pendulispora albinea</name>
    <dbReference type="NCBI Taxonomy" id="2741071"/>
    <lineage>
        <taxon>Bacteria</taxon>
        <taxon>Pseudomonadati</taxon>
        <taxon>Myxococcota</taxon>
        <taxon>Myxococcia</taxon>
        <taxon>Myxococcales</taxon>
        <taxon>Sorangiineae</taxon>
        <taxon>Pendulisporaceae</taxon>
        <taxon>Pendulispora</taxon>
    </lineage>
</organism>